<evidence type="ECO:0000313" key="2">
    <source>
        <dbReference type="Proteomes" id="UP001518872"/>
    </source>
</evidence>
<keyword evidence="2" id="KW-1185">Reference proteome</keyword>
<protein>
    <submittedName>
        <fullName evidence="1">Uncharacterized protein</fullName>
    </submittedName>
</protein>
<organism evidence="1 2">
    <name type="scientific">Micromonospora humida</name>
    <dbReference type="NCBI Taxonomy" id="2809018"/>
    <lineage>
        <taxon>Bacteria</taxon>
        <taxon>Bacillati</taxon>
        <taxon>Actinomycetota</taxon>
        <taxon>Actinomycetes</taxon>
        <taxon>Micromonosporales</taxon>
        <taxon>Micromonosporaceae</taxon>
        <taxon>Micromonospora</taxon>
    </lineage>
</organism>
<accession>A0ABS2IMQ1</accession>
<name>A0ABS2IMQ1_9ACTN</name>
<dbReference type="RefSeq" id="WP_204923736.1">
    <property type="nucleotide sequence ID" value="NZ_JAFEUC010000002.1"/>
</dbReference>
<comment type="caution">
    <text evidence="1">The sequence shown here is derived from an EMBL/GenBank/DDBJ whole genome shotgun (WGS) entry which is preliminary data.</text>
</comment>
<dbReference type="Proteomes" id="UP001518872">
    <property type="component" value="Unassembled WGS sequence"/>
</dbReference>
<sequence>MSAHPHPDAEPELPFSWLADAPLFIDRDQVSAFYDAVVMPEHETGKITLSTRDIRVSRSSTSGKLGARIGTRDLLASLFPFLDAHVALEGTHGREKSTQAEQGDSIELHPIRNPHRQLLQLALHYAAHLPDRVTFAQDESWLDDLDRSFIRDSPRALVFVDLPAGQAIIPLAAELATGRVVAIFDDLVAEISRTVRTLPPHYPATEEPATKREYWRWFSDNYSAIAAMNVLERGIGDGGPAQWVDYRVHLNDRSLQLSLRGRRNFETGIYAYSMIRRGNQHGLRIVGTLKSGPGLNVLAVFEK</sequence>
<gene>
    <name evidence="1" type="ORF">JQX11_04515</name>
</gene>
<proteinExistence type="predicted"/>
<dbReference type="EMBL" id="JAFEUC010000002">
    <property type="protein sequence ID" value="MBM7075620.1"/>
    <property type="molecule type" value="Genomic_DNA"/>
</dbReference>
<reference evidence="1 2" key="1">
    <citation type="submission" date="2021-02" db="EMBL/GenBank/DDBJ databases">
        <authorList>
            <person name="Ra J.-S."/>
        </authorList>
    </citation>
    <scope>NUCLEOTIDE SEQUENCE [LARGE SCALE GENOMIC DNA]</scope>
    <source>
        <strain evidence="1 2">MMS20-R1-14</strain>
    </source>
</reference>
<evidence type="ECO:0000313" key="1">
    <source>
        <dbReference type="EMBL" id="MBM7075620.1"/>
    </source>
</evidence>